<dbReference type="RefSeq" id="WP_144869850.1">
    <property type="nucleotide sequence ID" value="NZ_LR213882.1"/>
</dbReference>
<proteinExistence type="predicted"/>
<gene>
    <name evidence="3" type="ORF">H1P_1290018</name>
</gene>
<dbReference type="AlphaFoldDB" id="A0A563VKN4"/>
<name>A0A563VKN4_9CYAN</name>
<feature type="transmembrane region" description="Helical" evidence="1">
    <location>
        <begin position="414"/>
        <end position="434"/>
    </location>
</feature>
<protein>
    <submittedName>
        <fullName evidence="3">Tetratricopeptide TPR_1 repeat-containing protein</fullName>
    </submittedName>
</protein>
<organism evidence="3 4">
    <name type="scientific">Hyella patelloides LEGE 07179</name>
    <dbReference type="NCBI Taxonomy" id="945734"/>
    <lineage>
        <taxon>Bacteria</taxon>
        <taxon>Bacillati</taxon>
        <taxon>Cyanobacteriota</taxon>
        <taxon>Cyanophyceae</taxon>
        <taxon>Pleurocapsales</taxon>
        <taxon>Hyellaceae</taxon>
        <taxon>Hyella</taxon>
    </lineage>
</organism>
<dbReference type="PROSITE" id="PS50011">
    <property type="entry name" value="PROTEIN_KINASE_DOM"/>
    <property type="match status" value="1"/>
</dbReference>
<feature type="domain" description="Protein kinase" evidence="2">
    <location>
        <begin position="11"/>
        <end position="371"/>
    </location>
</feature>
<keyword evidence="1" id="KW-1133">Transmembrane helix</keyword>
<evidence type="ECO:0000259" key="2">
    <source>
        <dbReference type="PROSITE" id="PS50011"/>
    </source>
</evidence>
<evidence type="ECO:0000313" key="4">
    <source>
        <dbReference type="Proteomes" id="UP000320055"/>
    </source>
</evidence>
<dbReference type="Proteomes" id="UP000320055">
    <property type="component" value="Unassembled WGS sequence"/>
</dbReference>
<evidence type="ECO:0000313" key="3">
    <source>
        <dbReference type="EMBL" id="VEP11978.1"/>
    </source>
</evidence>
<keyword evidence="1" id="KW-0472">Membrane</keyword>
<evidence type="ECO:0000256" key="1">
    <source>
        <dbReference type="SAM" id="Phobius"/>
    </source>
</evidence>
<dbReference type="EMBL" id="CAACVJ010000034">
    <property type="protein sequence ID" value="VEP11978.1"/>
    <property type="molecule type" value="Genomic_DNA"/>
</dbReference>
<reference evidence="3 4" key="1">
    <citation type="submission" date="2019-01" db="EMBL/GenBank/DDBJ databases">
        <authorList>
            <person name="Brito A."/>
        </authorList>
    </citation>
    <scope>NUCLEOTIDE SEQUENCE [LARGE SCALE GENOMIC DNA]</scope>
    <source>
        <strain evidence="3">1</strain>
    </source>
</reference>
<keyword evidence="4" id="KW-1185">Reference proteome</keyword>
<dbReference type="GO" id="GO:0004672">
    <property type="term" value="F:protein kinase activity"/>
    <property type="evidence" value="ECO:0007669"/>
    <property type="project" value="InterPro"/>
</dbReference>
<dbReference type="OrthoDB" id="568586at2"/>
<sequence>MAKTVVAKPLGLVLRKAGLVSSEQVEKALKESLVLPKCKIGEILAIRGLIKPQTADFFAEIWPRIVVTKKLQPLGYYLKAASLINEQEVTRILQIQQDNTSKFGKIAVEQELISQTTLDFFVEHLHLIKTGEIISIYPEAVALELDNIESYILNNTKCEPVELLQKYDKIIQQGTIIARGDLIEQELLASGIVILDRNVIRIAQPKYLKNFNENWMEKELAKLQPYNQIRLKMFGIDKKADIPYKVINAVNNWTNHQPWLTQKIYQLIKEKSVYITPEEEELVVEELIYQYIIDDWKIGVAAKHLTFISDRLNETKFCSTKALLKTYKKIWQLKEINFDNSLEQMELLRIGLIELKNNRISVSNLIYQAVFDRQWIEERLNSLEQPQQLMPASSSESQIVIIPEATSKNKKNKILSIIAIIVILIAIPLIIKLFKKPPQTNESIEQGNNFLEAQHYQKALTTSDRFIATQYNIQADRRGLSLAYELIK</sequence>
<dbReference type="GO" id="GO:0005524">
    <property type="term" value="F:ATP binding"/>
    <property type="evidence" value="ECO:0007669"/>
    <property type="project" value="InterPro"/>
</dbReference>
<dbReference type="InterPro" id="IPR000719">
    <property type="entry name" value="Prot_kinase_dom"/>
</dbReference>
<keyword evidence="1" id="KW-0812">Transmembrane</keyword>
<accession>A0A563VKN4</accession>